<organism evidence="3 4">
    <name type="scientific">Pseudanabaena catenata USMAC16</name>
    <dbReference type="NCBI Taxonomy" id="1855837"/>
    <lineage>
        <taxon>Bacteria</taxon>
        <taxon>Bacillati</taxon>
        <taxon>Cyanobacteriota</taxon>
        <taxon>Cyanophyceae</taxon>
        <taxon>Pseudanabaenales</taxon>
        <taxon>Pseudanabaenaceae</taxon>
        <taxon>Pseudanabaena</taxon>
    </lineage>
</organism>
<evidence type="ECO:0000259" key="2">
    <source>
        <dbReference type="Pfam" id="PF13439"/>
    </source>
</evidence>
<feature type="domain" description="Glycosyltransferase subfamily 4-like N-terminal" evidence="2">
    <location>
        <begin position="29"/>
        <end position="202"/>
    </location>
</feature>
<keyword evidence="3" id="KW-0328">Glycosyltransferase</keyword>
<protein>
    <submittedName>
        <fullName evidence="3">Glycosyltransferase family 4 protein</fullName>
        <ecNumber evidence="3">2.4.-.-</ecNumber>
    </submittedName>
</protein>
<dbReference type="SUPFAM" id="SSF53756">
    <property type="entry name" value="UDP-Glycosyltransferase/glycogen phosphorylase"/>
    <property type="match status" value="1"/>
</dbReference>
<dbReference type="EMBL" id="VBTY01000012">
    <property type="protein sequence ID" value="MDG3493476.1"/>
    <property type="molecule type" value="Genomic_DNA"/>
</dbReference>
<feature type="domain" description="Glycosyl transferase family 1" evidence="1">
    <location>
        <begin position="230"/>
        <end position="386"/>
    </location>
</feature>
<dbReference type="CDD" id="cd03801">
    <property type="entry name" value="GT4_PimA-like"/>
    <property type="match status" value="1"/>
</dbReference>
<dbReference type="PANTHER" id="PTHR45947">
    <property type="entry name" value="SULFOQUINOVOSYL TRANSFERASE SQD2"/>
    <property type="match status" value="1"/>
</dbReference>
<dbReference type="InterPro" id="IPR050194">
    <property type="entry name" value="Glycosyltransferase_grp1"/>
</dbReference>
<reference evidence="3" key="1">
    <citation type="submission" date="2019-05" db="EMBL/GenBank/DDBJ databases">
        <title>Whole genome sequencing of Pseudanabaena catenata USMAC16.</title>
        <authorList>
            <person name="Khan Z."/>
            <person name="Omar W.M."/>
            <person name="Convey P."/>
            <person name="Merican F."/>
            <person name="Najimudin N."/>
        </authorList>
    </citation>
    <scope>NUCLEOTIDE SEQUENCE</scope>
    <source>
        <strain evidence="3">USMAC16</strain>
    </source>
</reference>
<evidence type="ECO:0000313" key="3">
    <source>
        <dbReference type="EMBL" id="MDG3493476.1"/>
    </source>
</evidence>
<keyword evidence="4" id="KW-1185">Reference proteome</keyword>
<evidence type="ECO:0000259" key="1">
    <source>
        <dbReference type="Pfam" id="PF00534"/>
    </source>
</evidence>
<comment type="caution">
    <text evidence="3">The sequence shown here is derived from an EMBL/GenBank/DDBJ whole genome shotgun (WGS) entry which is preliminary data.</text>
</comment>
<dbReference type="PANTHER" id="PTHR45947:SF13">
    <property type="entry name" value="TRANSFERASE"/>
    <property type="match status" value="1"/>
</dbReference>
<dbReference type="RefSeq" id="WP_009625516.1">
    <property type="nucleotide sequence ID" value="NZ_VBTY01000012.1"/>
</dbReference>
<dbReference type="Pfam" id="PF13439">
    <property type="entry name" value="Glyco_transf_4"/>
    <property type="match status" value="1"/>
</dbReference>
<dbReference type="Gene3D" id="3.40.50.2000">
    <property type="entry name" value="Glycogen Phosphorylase B"/>
    <property type="match status" value="2"/>
</dbReference>
<dbReference type="Proteomes" id="UP001152872">
    <property type="component" value="Unassembled WGS sequence"/>
</dbReference>
<dbReference type="InterPro" id="IPR028098">
    <property type="entry name" value="Glyco_trans_4-like_N"/>
</dbReference>
<name>A0A9X4M4B1_9CYAN</name>
<dbReference type="EC" id="2.4.-.-" evidence="3"/>
<keyword evidence="3" id="KW-0808">Transferase</keyword>
<dbReference type="AlphaFoldDB" id="A0A9X4M4B1"/>
<gene>
    <name evidence="3" type="ORF">FEV09_02790</name>
</gene>
<proteinExistence type="predicted"/>
<accession>A0A9X4M4B1</accession>
<dbReference type="InterPro" id="IPR001296">
    <property type="entry name" value="Glyco_trans_1"/>
</dbReference>
<dbReference type="GO" id="GO:0016757">
    <property type="term" value="F:glycosyltransferase activity"/>
    <property type="evidence" value="ECO:0007669"/>
    <property type="project" value="UniProtKB-KW"/>
</dbReference>
<sequence>MSKPLHIVMVHDRYQYVGGEDVSTDADVELLREYGHQVTLIEVHNDIIKAFSQFEKLKLFAETAWNFKVYREMQSQFQTLKPDLVHVQNFFPLFSPSVHAAARSLNIPTVQHLHNFRLGCLNGYLLKDGKICEACVGRNPWRGIVYGCYRKSLVASVAVWTMVTVNRWRRTWTQDVNAFITPSHFAAQKLIEIGIPSDLLYVKPYVINPTNHLNNLNHAEHQDIQIEPRSADMINFLFVGRLSPEKGVITLLKAWSELNRTDWQLKIVGEGDQKLILQSFVKDYGLTNVQFLGYLPPSQIAEVMQTATAIVVPSQWYETFGRVVVEAFACGKPVLASEMGALAELITPEYNGFLIPSDRLSAWIEKLYWCGTNPEAMRTIGKNAYQTYQELYTRSTNYQQLMAIYGAVL</sequence>
<dbReference type="Pfam" id="PF00534">
    <property type="entry name" value="Glycos_transf_1"/>
    <property type="match status" value="1"/>
</dbReference>
<evidence type="ECO:0000313" key="4">
    <source>
        <dbReference type="Proteomes" id="UP001152872"/>
    </source>
</evidence>